<reference evidence="7 8" key="1">
    <citation type="journal article" date="2018" name="Front. Microbiol.">
        <title>Genome-Wide Analysis of Corynespora cassiicola Leaf Fall Disease Putative Effectors.</title>
        <authorList>
            <person name="Lopez D."/>
            <person name="Ribeiro S."/>
            <person name="Label P."/>
            <person name="Fumanal B."/>
            <person name="Venisse J.S."/>
            <person name="Kohler A."/>
            <person name="de Oliveira R.R."/>
            <person name="Labutti K."/>
            <person name="Lipzen A."/>
            <person name="Lail K."/>
            <person name="Bauer D."/>
            <person name="Ohm R.A."/>
            <person name="Barry K.W."/>
            <person name="Spatafora J."/>
            <person name="Grigoriev I.V."/>
            <person name="Martin F.M."/>
            <person name="Pujade-Renaud V."/>
        </authorList>
    </citation>
    <scope>NUCLEOTIDE SEQUENCE [LARGE SCALE GENOMIC DNA]</scope>
    <source>
        <strain evidence="7 8">Philippines</strain>
    </source>
</reference>
<dbReference type="Gene3D" id="2.30.170.40">
    <property type="entry name" value="Ribosomal protein L28/L24"/>
    <property type="match status" value="1"/>
</dbReference>
<name>A0A2T2N6X5_CORCC</name>
<evidence type="ECO:0000313" key="7">
    <source>
        <dbReference type="EMBL" id="PSN61174.1"/>
    </source>
</evidence>
<feature type="compositionally biased region" description="Acidic residues" evidence="6">
    <location>
        <begin position="411"/>
        <end position="421"/>
    </location>
</feature>
<dbReference type="EMBL" id="KZ678145">
    <property type="protein sequence ID" value="PSN61174.1"/>
    <property type="molecule type" value="Genomic_DNA"/>
</dbReference>
<feature type="region of interest" description="Disordered" evidence="6">
    <location>
        <begin position="403"/>
        <end position="433"/>
    </location>
</feature>
<dbReference type="FunFam" id="2.30.170.40:FF:000003">
    <property type="entry name" value="54S ribosomal protein L24"/>
    <property type="match status" value="1"/>
</dbReference>
<sequence>MPPQHQLLSVGILRSRIVPQPLQRTFSTSATLYQKNPLQRRRGGDLGSHLPKDVIPKDAVIPEYPYGEAQLFKQSNRGLYGGQTIQFGNNVSPETETKTRRSWKPNILNKSLYSVSLKKRIQLRVTAKVLKTIDQEGGLDEYLLREGEARIKELGPLGWQLRWLLLQKPSVIERMRARALELGIPKPLVNKQWPSATQRAVLAARKKAADPKLQQERFARVERDALAAAEIEYRAHHKRADRKLASGIFDNKLDSLKLSYIREKHRAEYTAAAAEKFQERVATFPGETPEEQLQAYTAWRQEQIDKFGSYQAFKDHFTADKANILKTRIEEAGGNEAYSAMVKANLKKEIRAAETAQDDLSKPEEERNYLEWAIYKAELAHKAKDAQEYAQLLLAATKEATKNAEQVGAEGEGEGEGETEGQTDAWAEHAHKA</sequence>
<keyword evidence="3" id="KW-0687">Ribonucleoprotein</keyword>
<dbReference type="Pfam" id="PF00830">
    <property type="entry name" value="Ribosomal_L28"/>
    <property type="match status" value="1"/>
</dbReference>
<evidence type="ECO:0000313" key="8">
    <source>
        <dbReference type="Proteomes" id="UP000240883"/>
    </source>
</evidence>
<dbReference type="GO" id="GO:0005762">
    <property type="term" value="C:mitochondrial large ribosomal subunit"/>
    <property type="evidence" value="ECO:0007669"/>
    <property type="project" value="TreeGrafter"/>
</dbReference>
<comment type="similarity">
    <text evidence="1">Belongs to the bacterial ribosomal protein bL28 family.</text>
</comment>
<keyword evidence="8" id="KW-1185">Reference proteome</keyword>
<protein>
    <recommendedName>
        <fullName evidence="4">Large ribosomal subunit protein bL28m</fullName>
    </recommendedName>
</protein>
<comment type="function">
    <text evidence="5">Component of the mitochondrial ribosome (mitoribosome), a dedicated translation machinery responsible for the synthesis of mitochondrial genome-encoded proteins, including at least some of the essential transmembrane subunits of the mitochondrial respiratory chain. The mitoribosomes are attached to the mitochondrial inner membrane and translation products are cotranslationally integrated into the membrane.</text>
</comment>
<dbReference type="SUPFAM" id="SSF143800">
    <property type="entry name" value="L28p-like"/>
    <property type="match status" value="1"/>
</dbReference>
<evidence type="ECO:0000256" key="2">
    <source>
        <dbReference type="ARBA" id="ARBA00022980"/>
    </source>
</evidence>
<dbReference type="InterPro" id="IPR026569">
    <property type="entry name" value="Ribosomal_bL28"/>
</dbReference>
<evidence type="ECO:0000256" key="1">
    <source>
        <dbReference type="ARBA" id="ARBA00008760"/>
    </source>
</evidence>
<gene>
    <name evidence="7" type="ORF">BS50DRAFT_578577</name>
</gene>
<evidence type="ECO:0000256" key="4">
    <source>
        <dbReference type="ARBA" id="ARBA00035269"/>
    </source>
</evidence>
<dbReference type="PANTHER" id="PTHR13528">
    <property type="entry name" value="39S RIBOSOMAL PROTEIN L28, MITOCHONDRIAL"/>
    <property type="match status" value="1"/>
</dbReference>
<dbReference type="STRING" id="1448308.A0A2T2N6X5"/>
<accession>A0A2T2N6X5</accession>
<dbReference type="PANTHER" id="PTHR13528:SF2">
    <property type="entry name" value="LARGE RIBOSOMAL SUBUNIT PROTEIN BL28M"/>
    <property type="match status" value="1"/>
</dbReference>
<keyword evidence="2" id="KW-0689">Ribosomal protein</keyword>
<proteinExistence type="inferred from homology"/>
<dbReference type="InterPro" id="IPR034704">
    <property type="entry name" value="Ribosomal_bL28/bL31-like_sf"/>
</dbReference>
<dbReference type="AlphaFoldDB" id="A0A2T2N6X5"/>
<dbReference type="OrthoDB" id="361870at2759"/>
<evidence type="ECO:0000256" key="3">
    <source>
        <dbReference type="ARBA" id="ARBA00023274"/>
    </source>
</evidence>
<organism evidence="7 8">
    <name type="scientific">Corynespora cassiicola Philippines</name>
    <dbReference type="NCBI Taxonomy" id="1448308"/>
    <lineage>
        <taxon>Eukaryota</taxon>
        <taxon>Fungi</taxon>
        <taxon>Dikarya</taxon>
        <taxon>Ascomycota</taxon>
        <taxon>Pezizomycotina</taxon>
        <taxon>Dothideomycetes</taxon>
        <taxon>Pleosporomycetidae</taxon>
        <taxon>Pleosporales</taxon>
        <taxon>Corynesporascaceae</taxon>
        <taxon>Corynespora</taxon>
    </lineage>
</organism>
<dbReference type="InterPro" id="IPR037147">
    <property type="entry name" value="Ribosomal_bL28_sf"/>
</dbReference>
<dbReference type="GO" id="GO:0003735">
    <property type="term" value="F:structural constituent of ribosome"/>
    <property type="evidence" value="ECO:0007669"/>
    <property type="project" value="InterPro"/>
</dbReference>
<evidence type="ECO:0000256" key="6">
    <source>
        <dbReference type="SAM" id="MobiDB-lite"/>
    </source>
</evidence>
<evidence type="ECO:0000256" key="5">
    <source>
        <dbReference type="ARBA" id="ARBA00037226"/>
    </source>
</evidence>
<dbReference type="Proteomes" id="UP000240883">
    <property type="component" value="Unassembled WGS sequence"/>
</dbReference>